<proteinExistence type="predicted"/>
<sequence length="147" mass="16784">MGKDVRGIERGKCACRECKDFMRSDGATCGCLPTCQSKKDARYSSDSVGSTSGAGTSESPEKWKNEELGWLLNPKGEYTEFSNSILPKFYLSFWTTCPYKERFRRCFVTERKRQWEVREALKAINHKLAFVTSDNPAAARNLRTDME</sequence>
<reference evidence="2" key="1">
    <citation type="journal article" date="2023" name="G3 (Bethesda)">
        <title>Whole genome assembly and annotation of the endangered Caribbean coral Acropora cervicornis.</title>
        <authorList>
            <person name="Selwyn J.D."/>
            <person name="Vollmer S.V."/>
        </authorList>
    </citation>
    <scope>NUCLEOTIDE SEQUENCE</scope>
    <source>
        <strain evidence="2">K2</strain>
    </source>
</reference>
<keyword evidence="3" id="KW-1185">Reference proteome</keyword>
<protein>
    <submittedName>
        <fullName evidence="2">Uncharacterized protein</fullName>
    </submittedName>
</protein>
<comment type="caution">
    <text evidence="2">The sequence shown here is derived from an EMBL/GenBank/DDBJ whole genome shotgun (WGS) entry which is preliminary data.</text>
</comment>
<evidence type="ECO:0000256" key="1">
    <source>
        <dbReference type="SAM" id="MobiDB-lite"/>
    </source>
</evidence>
<feature type="compositionally biased region" description="Polar residues" evidence="1">
    <location>
        <begin position="44"/>
        <end position="58"/>
    </location>
</feature>
<evidence type="ECO:0000313" key="3">
    <source>
        <dbReference type="Proteomes" id="UP001249851"/>
    </source>
</evidence>
<feature type="region of interest" description="Disordered" evidence="1">
    <location>
        <begin position="37"/>
        <end position="62"/>
    </location>
</feature>
<evidence type="ECO:0000313" key="2">
    <source>
        <dbReference type="EMBL" id="KAK2552691.1"/>
    </source>
</evidence>
<accession>A0AAD9UWN7</accession>
<reference evidence="2" key="2">
    <citation type="journal article" date="2023" name="Science">
        <title>Genomic signatures of disease resistance in endangered staghorn corals.</title>
        <authorList>
            <person name="Vollmer S.V."/>
            <person name="Selwyn J.D."/>
            <person name="Despard B.A."/>
            <person name="Roesel C.L."/>
        </authorList>
    </citation>
    <scope>NUCLEOTIDE SEQUENCE</scope>
    <source>
        <strain evidence="2">K2</strain>
    </source>
</reference>
<organism evidence="2 3">
    <name type="scientific">Acropora cervicornis</name>
    <name type="common">Staghorn coral</name>
    <dbReference type="NCBI Taxonomy" id="6130"/>
    <lineage>
        <taxon>Eukaryota</taxon>
        <taxon>Metazoa</taxon>
        <taxon>Cnidaria</taxon>
        <taxon>Anthozoa</taxon>
        <taxon>Hexacorallia</taxon>
        <taxon>Scleractinia</taxon>
        <taxon>Astrocoeniina</taxon>
        <taxon>Acroporidae</taxon>
        <taxon>Acropora</taxon>
    </lineage>
</organism>
<gene>
    <name evidence="2" type="ORF">P5673_026085</name>
</gene>
<name>A0AAD9UWN7_ACRCE</name>
<dbReference type="Proteomes" id="UP001249851">
    <property type="component" value="Unassembled WGS sequence"/>
</dbReference>
<dbReference type="AlphaFoldDB" id="A0AAD9UWN7"/>
<dbReference type="EMBL" id="JARQWQ010000084">
    <property type="protein sequence ID" value="KAK2552691.1"/>
    <property type="molecule type" value="Genomic_DNA"/>
</dbReference>